<evidence type="ECO:0000256" key="1">
    <source>
        <dbReference type="SAM" id="Phobius"/>
    </source>
</evidence>
<evidence type="ECO:0008006" key="4">
    <source>
        <dbReference type="Google" id="ProtNLM"/>
    </source>
</evidence>
<proteinExistence type="predicted"/>
<feature type="transmembrane region" description="Helical" evidence="1">
    <location>
        <begin position="49"/>
        <end position="79"/>
    </location>
</feature>
<protein>
    <recommendedName>
        <fullName evidence="4">Galanin</fullName>
    </recommendedName>
</protein>
<evidence type="ECO:0000313" key="2">
    <source>
        <dbReference type="EMBL" id="MFB2894317.1"/>
    </source>
</evidence>
<dbReference type="Proteomes" id="UP001576784">
    <property type="component" value="Unassembled WGS sequence"/>
</dbReference>
<keyword evidence="1" id="KW-0472">Membrane</keyword>
<sequence length="306" mass="35464">MNSIDRALIREYFECLQKRRTTTESFAKQVISDLLAHWKENRAPKEGTWAYIIVGVLLFSLLFSPVLTVFLILTTVFIAQLRIKPNINPPVDDKQIDRWLLEDKQNILEKVPDELDVILVGNSQNTPKLLNVVLNQDAPIELSSGFILENDNNNLRNSFVSKDYYVEKGLDNKTRYSIHVFMVIYLCRNFLTYYKCYWNFISGAANIVETGEYLYDTIVSVKTEELSLLKSVNDDGEKLILKKVLRISTTDGKELEFPAISDIRVSYESFRRNDISPVRDAAHIIREMIRERRIDVQIVKPFDADD</sequence>
<keyword evidence="1" id="KW-0812">Transmembrane</keyword>
<dbReference type="EMBL" id="JBHFNR010000106">
    <property type="protein sequence ID" value="MFB2894317.1"/>
    <property type="molecule type" value="Genomic_DNA"/>
</dbReference>
<keyword evidence="3" id="KW-1185">Reference proteome</keyword>
<organism evidence="2 3">
    <name type="scientific">Floridaenema flaviceps BLCC-F50</name>
    <dbReference type="NCBI Taxonomy" id="3153642"/>
    <lineage>
        <taxon>Bacteria</taxon>
        <taxon>Bacillati</taxon>
        <taxon>Cyanobacteriota</taxon>
        <taxon>Cyanophyceae</taxon>
        <taxon>Oscillatoriophycideae</taxon>
        <taxon>Aerosakkonematales</taxon>
        <taxon>Aerosakkonemataceae</taxon>
        <taxon>Floridanema</taxon>
        <taxon>Floridanema flaviceps</taxon>
    </lineage>
</organism>
<accession>A0ABV4XT97</accession>
<gene>
    <name evidence="2" type="ORF">ACE1CI_15510</name>
</gene>
<evidence type="ECO:0000313" key="3">
    <source>
        <dbReference type="Proteomes" id="UP001576784"/>
    </source>
</evidence>
<name>A0ABV4XT97_9CYAN</name>
<comment type="caution">
    <text evidence="2">The sequence shown here is derived from an EMBL/GenBank/DDBJ whole genome shotgun (WGS) entry which is preliminary data.</text>
</comment>
<dbReference type="RefSeq" id="WP_413263965.1">
    <property type="nucleotide sequence ID" value="NZ_JBHFNR010000106.1"/>
</dbReference>
<keyword evidence="1" id="KW-1133">Transmembrane helix</keyword>
<reference evidence="2 3" key="1">
    <citation type="submission" date="2024-09" db="EMBL/GenBank/DDBJ databases">
        <title>Floridaenema gen nov. (Aerosakkonemataceae, Aerosakkonematales ord. nov., Cyanobacteria) from benthic tropical and subtropical fresh waters, with the description of four new species.</title>
        <authorList>
            <person name="Moretto J.A."/>
            <person name="Berthold D.E."/>
            <person name="Lefler F.W."/>
            <person name="Huang I.-S."/>
            <person name="Laughinghouse H. IV."/>
        </authorList>
    </citation>
    <scope>NUCLEOTIDE SEQUENCE [LARGE SCALE GENOMIC DNA]</scope>
    <source>
        <strain evidence="2 3">BLCC-F50</strain>
    </source>
</reference>